<evidence type="ECO:0000313" key="2">
    <source>
        <dbReference type="Proteomes" id="UP000013940"/>
    </source>
</evidence>
<name>A0A2C9EGT5_PSEPH</name>
<reference evidence="2" key="1">
    <citation type="journal article" date="2014" name="Genome Announc.">
        <title>Full-genome sequence of the plant growth-promoting bacterium Pseudomonas protegens CHA0.</title>
        <authorList>
            <person name="Jousset A."/>
            <person name="Schuldes J."/>
            <person name="Keel C."/>
            <person name="Maurhofer M."/>
            <person name="Daniel R."/>
            <person name="Scheu S."/>
            <person name="Thuermer A."/>
        </authorList>
    </citation>
    <scope>NUCLEOTIDE SEQUENCE [LARGE SCALE GENOMIC DNA]</scope>
    <source>
        <strain evidence="2">DSM 19095 / LMG 27888 / CFBP 6595 / CHA0</strain>
    </source>
</reference>
<dbReference type="HOGENOM" id="CLU_3083761_0_0_6"/>
<proteinExistence type="predicted"/>
<dbReference type="KEGG" id="pprc:PFLCHA0_c09970"/>
<accession>A0A2C9EGT5</accession>
<dbReference type="EMBL" id="CP003190">
    <property type="protein sequence ID" value="AGL82789.1"/>
    <property type="molecule type" value="Genomic_DNA"/>
</dbReference>
<dbReference type="AlphaFoldDB" id="A0A2C9EGT5"/>
<dbReference type="Proteomes" id="UP000013940">
    <property type="component" value="Chromosome"/>
</dbReference>
<sequence length="52" mass="6106">MVRFFVPVFIARRVSRHVPCFVPGEEYGRWPPSANDWPVVRNRELIPRLAGQ</sequence>
<gene>
    <name evidence="1" type="ORF">PFLCHA0_c09970</name>
</gene>
<evidence type="ECO:0000313" key="1">
    <source>
        <dbReference type="EMBL" id="AGL82789.1"/>
    </source>
</evidence>
<protein>
    <submittedName>
        <fullName evidence="1">Uncharacterized protein</fullName>
    </submittedName>
</protein>
<organism evidence="1 2">
    <name type="scientific">Pseudomonas protegens (strain DSM 19095 / LMG 27888 / CFBP 6595 / CHA0)</name>
    <dbReference type="NCBI Taxonomy" id="1124983"/>
    <lineage>
        <taxon>Bacteria</taxon>
        <taxon>Pseudomonadati</taxon>
        <taxon>Pseudomonadota</taxon>
        <taxon>Gammaproteobacteria</taxon>
        <taxon>Pseudomonadales</taxon>
        <taxon>Pseudomonadaceae</taxon>
        <taxon>Pseudomonas</taxon>
    </lineage>
</organism>